<evidence type="ECO:0000256" key="5">
    <source>
        <dbReference type="SAM" id="Phobius"/>
    </source>
</evidence>
<evidence type="ECO:0000259" key="6">
    <source>
        <dbReference type="Pfam" id="PF00254"/>
    </source>
</evidence>
<feature type="transmembrane region" description="Helical" evidence="5">
    <location>
        <begin position="87"/>
        <end position="104"/>
    </location>
</feature>
<dbReference type="AlphaFoldDB" id="A0A9D2NJ22"/>
<comment type="caution">
    <text evidence="7">The sequence shown here is derived from an EMBL/GenBank/DDBJ whole genome shotgun (WGS) entry which is preliminary data.</text>
</comment>
<sequence length="577" mass="66247">MSNHFGIEWGYIIYKLEQFFFMNFSWLIFGCIVALFAIWGAGKLKRLRASDRQEAGNAGYRKRYAGLCGGMAAFIIFSLIYVTSSLYRYNIIAAVILSIVFIIIMQKTLFEKQDRLIWLFSGVVLLAFVVQSFWDIDPVSNAVFGTIETGGKEKLYSAYQEGYYGDGLVNNYQYTWIDKLLNQMLAEVDFAEDMDVVLPGMEASGLHVNGNGSYYVIGWDKEKEKRVMIDEDILENNPEIIELSIQRTDDIIGKLPWDYSGFSEETYENLKNRAVVFFLPYYGENEGQHTNALGQYYYVGERELQENTGGKIYYYRLMKKDHYMGFSVGDFIEGKGCSTQPLEVKTYEERLLGSLDRRTYETGKSVIDIGDEVSFTYEAYINGEPLPDRVKDTYYGDTYSVVIGSRRMIEGIEESLIGKSPGDTVEFEWNVPDTYLPALEYAGETIVFELHINSILGYKDIVNISEEGVRKNMSEYTNYLTQTLDRNMCNVCIDTVNGGEVDINAYPPETQERINRHIQAIEQYMDQYLESAGITEKQFIEIYLESNDREYRSAIRDMAHAAMLFENMKEASLEEAS</sequence>
<feature type="transmembrane region" description="Helical" evidence="5">
    <location>
        <begin position="20"/>
        <end position="42"/>
    </location>
</feature>
<dbReference type="InterPro" id="IPR001179">
    <property type="entry name" value="PPIase_FKBP_dom"/>
</dbReference>
<dbReference type="Proteomes" id="UP000823891">
    <property type="component" value="Unassembled WGS sequence"/>
</dbReference>
<dbReference type="SUPFAM" id="SSF54534">
    <property type="entry name" value="FKBP-like"/>
    <property type="match status" value="1"/>
</dbReference>
<evidence type="ECO:0000256" key="4">
    <source>
        <dbReference type="ARBA" id="ARBA00023235"/>
    </source>
</evidence>
<dbReference type="InterPro" id="IPR046357">
    <property type="entry name" value="PPIase_dom_sf"/>
</dbReference>
<keyword evidence="3" id="KW-0697">Rotamase</keyword>
<dbReference type="Pfam" id="PF00254">
    <property type="entry name" value="FKBP_C"/>
    <property type="match status" value="1"/>
</dbReference>
<reference evidence="7" key="1">
    <citation type="journal article" date="2021" name="PeerJ">
        <title>Extensive microbial diversity within the chicken gut microbiome revealed by metagenomics and culture.</title>
        <authorList>
            <person name="Gilroy R."/>
            <person name="Ravi A."/>
            <person name="Getino M."/>
            <person name="Pursley I."/>
            <person name="Horton D.L."/>
            <person name="Alikhan N.F."/>
            <person name="Baker D."/>
            <person name="Gharbi K."/>
            <person name="Hall N."/>
            <person name="Watson M."/>
            <person name="Adriaenssens E.M."/>
            <person name="Foster-Nyarko E."/>
            <person name="Jarju S."/>
            <person name="Secka A."/>
            <person name="Antonio M."/>
            <person name="Oren A."/>
            <person name="Chaudhuri R.R."/>
            <person name="La Ragione R."/>
            <person name="Hildebrand F."/>
            <person name="Pallen M.J."/>
        </authorList>
    </citation>
    <scope>NUCLEOTIDE SEQUENCE</scope>
    <source>
        <strain evidence="7">USAMLcec2-132</strain>
    </source>
</reference>
<dbReference type="EC" id="5.2.1.8" evidence="2"/>
<organism evidence="7 8">
    <name type="scientific">Candidatus Eisenbergiella merdavium</name>
    <dbReference type="NCBI Taxonomy" id="2838551"/>
    <lineage>
        <taxon>Bacteria</taxon>
        <taxon>Bacillati</taxon>
        <taxon>Bacillota</taxon>
        <taxon>Clostridia</taxon>
        <taxon>Lachnospirales</taxon>
        <taxon>Lachnospiraceae</taxon>
        <taxon>Eisenbergiella</taxon>
    </lineage>
</organism>
<evidence type="ECO:0000313" key="8">
    <source>
        <dbReference type="Proteomes" id="UP000823891"/>
    </source>
</evidence>
<keyword evidence="4" id="KW-0413">Isomerase</keyword>
<gene>
    <name evidence="7" type="ORF">H9761_18340</name>
</gene>
<comment type="catalytic activity">
    <reaction evidence="1">
        <text>[protein]-peptidylproline (omega=180) = [protein]-peptidylproline (omega=0)</text>
        <dbReference type="Rhea" id="RHEA:16237"/>
        <dbReference type="Rhea" id="RHEA-COMP:10747"/>
        <dbReference type="Rhea" id="RHEA-COMP:10748"/>
        <dbReference type="ChEBI" id="CHEBI:83833"/>
        <dbReference type="ChEBI" id="CHEBI:83834"/>
        <dbReference type="EC" id="5.2.1.8"/>
    </reaction>
</comment>
<evidence type="ECO:0000313" key="7">
    <source>
        <dbReference type="EMBL" id="HJC25625.1"/>
    </source>
</evidence>
<dbReference type="GO" id="GO:0003755">
    <property type="term" value="F:peptidyl-prolyl cis-trans isomerase activity"/>
    <property type="evidence" value="ECO:0007669"/>
    <property type="project" value="UniProtKB-KW"/>
</dbReference>
<keyword evidence="5" id="KW-1133">Transmembrane helix</keyword>
<proteinExistence type="predicted"/>
<evidence type="ECO:0000256" key="3">
    <source>
        <dbReference type="ARBA" id="ARBA00023110"/>
    </source>
</evidence>
<accession>A0A9D2NJ22</accession>
<name>A0A9D2NJ22_9FIRM</name>
<feature type="domain" description="PPIase FKBP-type" evidence="6">
    <location>
        <begin position="367"/>
        <end position="437"/>
    </location>
</feature>
<feature type="transmembrane region" description="Helical" evidence="5">
    <location>
        <begin position="116"/>
        <end position="134"/>
    </location>
</feature>
<reference evidence="7" key="2">
    <citation type="submission" date="2021-04" db="EMBL/GenBank/DDBJ databases">
        <authorList>
            <person name="Gilroy R."/>
        </authorList>
    </citation>
    <scope>NUCLEOTIDE SEQUENCE</scope>
    <source>
        <strain evidence="7">USAMLcec2-132</strain>
    </source>
</reference>
<feature type="transmembrane region" description="Helical" evidence="5">
    <location>
        <begin position="63"/>
        <end position="81"/>
    </location>
</feature>
<keyword evidence="5" id="KW-0812">Transmembrane</keyword>
<keyword evidence="5" id="KW-0472">Membrane</keyword>
<evidence type="ECO:0000256" key="1">
    <source>
        <dbReference type="ARBA" id="ARBA00000971"/>
    </source>
</evidence>
<protein>
    <recommendedName>
        <fullName evidence="2">peptidylprolyl isomerase</fullName>
        <ecNumber evidence="2">5.2.1.8</ecNumber>
    </recommendedName>
</protein>
<dbReference type="Gene3D" id="3.10.50.40">
    <property type="match status" value="1"/>
</dbReference>
<evidence type="ECO:0000256" key="2">
    <source>
        <dbReference type="ARBA" id="ARBA00013194"/>
    </source>
</evidence>
<dbReference type="EMBL" id="DWWS01000069">
    <property type="protein sequence ID" value="HJC25625.1"/>
    <property type="molecule type" value="Genomic_DNA"/>
</dbReference>